<feature type="compositionally biased region" description="Basic and acidic residues" evidence="2">
    <location>
        <begin position="1089"/>
        <end position="1108"/>
    </location>
</feature>
<sequence>MVQFFLYLTHSCTLKCNFSIVGSTDCLWFHFVLHALTFFFNTEYILVGHISLPSCVLRVSIIESHLNALVAAALSLSKHAGRTSQNSRPGTRSGSQGAGGLSAGASGSSGGAHGAQAGASGSDNACASALPSRSSPSPSTSTGANTRNTNKPVPKVQLAKMRYGREEMLALYDRTTEAPEELKYFDLLYQPRGKPPVALNTFEEEMRDNIRGGPSVPMSTERFGIGRGSGRGVVVTDVRGRTRMPFVRNPSGPSSGRGSASLHSGNVKMPGFVGPDDEAASARPWSASNGGATSRTGDQSDWTTNKLFRRRQANNTNWRQTSRDEGDEWRNQEGARSTNRANLDKWDRDWSERPTQDRPQSWNSNRRTWGGDTQNEDNLPEWAVDNAEAGAGTFDSSGAFHGYSNDDSNLPKTQESPYQLTRSQTHGSFSRSKTVEEGSDEWWASEKAKKLSPKRFDTGEPKFKKPSNAGSGEQPTNASKKIDLNAVEELAGEDSEKANQQADLNTTDDQALRQKFSESKTFDALMRSDIGFAESNDERSNFQSVIITPNNSLRQKHQNIVSNEQTAQAHSAGLLHILHGIPMSSQKLDTDSKQPPEEKIVEELIDMTLEDTTLANMTHQVNSGITQMANSNMQMRLSSPAMPIMQMNTAQQIQTSLPIQNVGIPNQALNSSLGLPIGQGNNGIVMPLQGNLPVIQNSGLNSMGTMQSRAVMGGFQPSNGIPVMPAPNIVNNSLFMGQNNQTMPSSNDMVQNNLFPTMMHTTQPFASIYGNIMPQSQNTPNVQNLADQWYYEDPKKIIQGPFTSKDMYNWYRAGFFSPSLMVRRACDAHMRPLGSYGPVVPFAQLDVMSPFPMGGFESRPQGHDMLNQQPGLGIEGVFNNSANNQRMAPERFMPVQPRPPLSHHVMDSLWGQPGPSQDLMWMQAMNARNEARVNNLPMFFWDSQPASAITSNSLLPEEIAKEMKTEDQILAQLRASQNIPTSTFLNDTSTTTTFTSTSTKESFPTVNATPELEKLQKLMPDKMAPAVETQKESNEVETKLEKPVKEQSIVETKLQTQKAPSEPKLKPNKEVEKQKTKDNGTKTKKKKEDKKEEVIEKKEEEVKAEKASVDSSPSKNKKEDKQSKKELEKEKKEWIKEGFTIVKGPEKNNSKENKKKVEEAKAAEDAERKKKEEEKLAAEEEKKKKIAETIKKQQDQQQRQIAESLAKKAPWSASQLGAMNKDGLTLAEIQRLEKEKKLEQMKEQQQMMQIIAQKQAEALATEQVLQEMQQNPAWAKTKKSTSNSVGPSIAAIQAETRRLSAAVTQPIEEPPLPQPIHAPWGNAQNGGFWDTQPNASKLDKPQEAKVEKKKKTISLAPKKETSPVAEFEGWCTTVLASWSTKIDVPTFVGFLRDIESPYEVKDYVKCYLGESKDSGDFARQFLEKRSKLLRVGTVTPSDDLCSPAIAVNPRASLSDYQEIKGKGKKSKKNKMLKVDARILGFSVTASEDRINVGDIDTV</sequence>
<keyword evidence="5" id="KW-1185">Reference proteome</keyword>
<feature type="compositionally biased region" description="Basic and acidic residues" evidence="2">
    <location>
        <begin position="1029"/>
        <end position="1045"/>
    </location>
</feature>
<feature type="compositionally biased region" description="Polar residues" evidence="2">
    <location>
        <begin position="405"/>
        <end position="432"/>
    </location>
</feature>
<evidence type="ECO:0000259" key="3">
    <source>
        <dbReference type="SMART" id="SM00444"/>
    </source>
</evidence>
<name>A0A8J9UAF2_9NEOP</name>
<feature type="region of interest" description="Disordered" evidence="2">
    <location>
        <begin position="390"/>
        <end position="480"/>
    </location>
</feature>
<feature type="coiled-coil region" evidence="1">
    <location>
        <begin position="1224"/>
        <end position="1271"/>
    </location>
</feature>
<feature type="compositionally biased region" description="Low complexity" evidence="2">
    <location>
        <begin position="250"/>
        <end position="261"/>
    </location>
</feature>
<dbReference type="PANTHER" id="PTHR14445">
    <property type="entry name" value="GRB10 INTERACTING GYF PROTEIN"/>
    <property type="match status" value="1"/>
</dbReference>
<accession>A0A8J9UAF2</accession>
<dbReference type="SUPFAM" id="SSF55277">
    <property type="entry name" value="GYF domain"/>
    <property type="match status" value="1"/>
</dbReference>
<dbReference type="PANTHER" id="PTHR14445:SF36">
    <property type="entry name" value="FI03272P-RELATED"/>
    <property type="match status" value="1"/>
</dbReference>
<feature type="compositionally biased region" description="Gly residues" evidence="2">
    <location>
        <begin position="96"/>
        <end position="113"/>
    </location>
</feature>
<feature type="compositionally biased region" description="Basic and acidic residues" evidence="2">
    <location>
        <begin position="1337"/>
        <end position="1346"/>
    </location>
</feature>
<dbReference type="Gene3D" id="3.30.1490.40">
    <property type="match status" value="1"/>
</dbReference>
<dbReference type="InterPro" id="IPR003169">
    <property type="entry name" value="GYF"/>
</dbReference>
<gene>
    <name evidence="4" type="ORF">BINO364_LOCUS3425</name>
</gene>
<dbReference type="GO" id="GO:0005829">
    <property type="term" value="C:cytosol"/>
    <property type="evidence" value="ECO:0007669"/>
    <property type="project" value="TreeGrafter"/>
</dbReference>
<dbReference type="Pfam" id="PF02213">
    <property type="entry name" value="GYF"/>
    <property type="match status" value="1"/>
</dbReference>
<dbReference type="EMBL" id="OV170231">
    <property type="protein sequence ID" value="CAH0716718.1"/>
    <property type="molecule type" value="Genomic_DNA"/>
</dbReference>
<feature type="region of interest" description="Disordered" evidence="2">
    <location>
        <begin position="1321"/>
        <end position="1351"/>
    </location>
</feature>
<feature type="compositionally biased region" description="Basic and acidic residues" evidence="2">
    <location>
        <begin position="1116"/>
        <end position="1136"/>
    </location>
</feature>
<evidence type="ECO:0000313" key="4">
    <source>
        <dbReference type="EMBL" id="CAH0716718.1"/>
    </source>
</evidence>
<dbReference type="SMART" id="SM00444">
    <property type="entry name" value="GYF"/>
    <property type="match status" value="1"/>
</dbReference>
<feature type="non-terminal residue" evidence="4">
    <location>
        <position position="1498"/>
    </location>
</feature>
<feature type="compositionally biased region" description="Basic and acidic residues" evidence="2">
    <location>
        <begin position="1061"/>
        <end position="1081"/>
    </location>
</feature>
<feature type="compositionally biased region" description="Low complexity" evidence="2">
    <location>
        <begin position="114"/>
        <end position="146"/>
    </location>
</feature>
<dbReference type="OrthoDB" id="48509at2759"/>
<dbReference type="Proteomes" id="UP000838878">
    <property type="component" value="Chromosome 11"/>
</dbReference>
<feature type="compositionally biased region" description="Polar residues" evidence="2">
    <location>
        <begin position="1049"/>
        <end position="1059"/>
    </location>
</feature>
<feature type="region of interest" description="Disordered" evidence="2">
    <location>
        <begin position="81"/>
        <end position="156"/>
    </location>
</feature>
<feature type="compositionally biased region" description="Basic and acidic residues" evidence="2">
    <location>
        <begin position="342"/>
        <end position="356"/>
    </location>
</feature>
<feature type="compositionally biased region" description="Polar residues" evidence="2">
    <location>
        <begin position="357"/>
        <end position="373"/>
    </location>
</feature>
<feature type="compositionally biased region" description="Basic and acidic residues" evidence="2">
    <location>
        <begin position="1144"/>
        <end position="1194"/>
    </location>
</feature>
<feature type="compositionally biased region" description="Basic and acidic residues" evidence="2">
    <location>
        <begin position="444"/>
        <end position="463"/>
    </location>
</feature>
<feature type="compositionally biased region" description="Polar residues" evidence="2">
    <location>
        <begin position="468"/>
        <end position="479"/>
    </location>
</feature>
<dbReference type="InterPro" id="IPR051640">
    <property type="entry name" value="GRB10-interact_GYF"/>
</dbReference>
<evidence type="ECO:0000256" key="1">
    <source>
        <dbReference type="SAM" id="Coils"/>
    </source>
</evidence>
<protein>
    <recommendedName>
        <fullName evidence="3">GYF domain-containing protein</fullName>
    </recommendedName>
</protein>
<feature type="region of interest" description="Disordered" evidence="2">
    <location>
        <begin position="1025"/>
        <end position="1216"/>
    </location>
</feature>
<evidence type="ECO:0000313" key="5">
    <source>
        <dbReference type="Proteomes" id="UP000838878"/>
    </source>
</evidence>
<evidence type="ECO:0000256" key="2">
    <source>
        <dbReference type="SAM" id="MobiDB-lite"/>
    </source>
</evidence>
<feature type="region of interest" description="Disordered" evidence="2">
    <location>
        <begin position="208"/>
        <end position="228"/>
    </location>
</feature>
<organism evidence="4 5">
    <name type="scientific">Brenthis ino</name>
    <name type="common">lesser marbled fritillary</name>
    <dbReference type="NCBI Taxonomy" id="405034"/>
    <lineage>
        <taxon>Eukaryota</taxon>
        <taxon>Metazoa</taxon>
        <taxon>Ecdysozoa</taxon>
        <taxon>Arthropoda</taxon>
        <taxon>Hexapoda</taxon>
        <taxon>Insecta</taxon>
        <taxon>Pterygota</taxon>
        <taxon>Neoptera</taxon>
        <taxon>Endopterygota</taxon>
        <taxon>Lepidoptera</taxon>
        <taxon>Glossata</taxon>
        <taxon>Ditrysia</taxon>
        <taxon>Papilionoidea</taxon>
        <taxon>Nymphalidae</taxon>
        <taxon>Heliconiinae</taxon>
        <taxon>Argynnini</taxon>
        <taxon>Brenthis</taxon>
    </lineage>
</organism>
<reference evidence="4" key="1">
    <citation type="submission" date="2021-12" db="EMBL/GenBank/DDBJ databases">
        <authorList>
            <person name="Martin H S."/>
        </authorList>
    </citation>
    <scope>NUCLEOTIDE SEQUENCE</scope>
</reference>
<feature type="compositionally biased region" description="Polar residues" evidence="2">
    <location>
        <begin position="82"/>
        <end position="92"/>
    </location>
</feature>
<feature type="region of interest" description="Disordered" evidence="2">
    <location>
        <begin position="243"/>
        <end position="378"/>
    </location>
</feature>
<keyword evidence="1" id="KW-0175">Coiled coil</keyword>
<feature type="compositionally biased region" description="Basic and acidic residues" evidence="2">
    <location>
        <begin position="321"/>
        <end position="333"/>
    </location>
</feature>
<dbReference type="InterPro" id="IPR035445">
    <property type="entry name" value="GYF-like_dom_sf"/>
</dbReference>
<feature type="domain" description="GYF" evidence="3">
    <location>
        <begin position="787"/>
        <end position="842"/>
    </location>
</feature>
<proteinExistence type="predicted"/>
<feature type="compositionally biased region" description="Polar residues" evidence="2">
    <location>
        <begin position="286"/>
        <end position="306"/>
    </location>
</feature>